<feature type="chain" id="PRO_5040286579" evidence="1">
    <location>
        <begin position="17"/>
        <end position="180"/>
    </location>
</feature>
<feature type="signal peptide" evidence="1">
    <location>
        <begin position="1"/>
        <end position="16"/>
    </location>
</feature>
<sequence>MFSILVLASSLAVAIATKQYGHYDHSIEAPVKSYHSVHTYPVPSVQANIKNPVVDINSGPLPLTIKFNSHSSNIYAIQKHIGSAPQVQKSSHVDHPDLLIQNIKKPIIQEVREVITPYRHRTQELKPVHEKIETIIAKDKHESYGHSEHKYGHDNHKYEHKYEDKDNHKYGQEYGHKSSY</sequence>
<proteinExistence type="predicted"/>
<evidence type="ECO:0000313" key="3">
    <source>
        <dbReference type="Proteomes" id="UP001142055"/>
    </source>
</evidence>
<keyword evidence="3" id="KW-1185">Reference proteome</keyword>
<evidence type="ECO:0000256" key="1">
    <source>
        <dbReference type="SAM" id="SignalP"/>
    </source>
</evidence>
<dbReference type="AlphaFoldDB" id="A0A9Q0M7W9"/>
<evidence type="ECO:0000313" key="2">
    <source>
        <dbReference type="EMBL" id="KAJ6221086.1"/>
    </source>
</evidence>
<dbReference type="EMBL" id="JAPWDV010000002">
    <property type="protein sequence ID" value="KAJ6221086.1"/>
    <property type="molecule type" value="Genomic_DNA"/>
</dbReference>
<comment type="caution">
    <text evidence="2">The sequence shown here is derived from an EMBL/GenBank/DDBJ whole genome shotgun (WGS) entry which is preliminary data.</text>
</comment>
<keyword evidence="1" id="KW-0732">Signal</keyword>
<gene>
    <name evidence="2" type="ORF">RDWZM_006898</name>
</gene>
<dbReference type="OMA" id="KHESYGH"/>
<accession>A0A9Q0M7W9</accession>
<organism evidence="2 3">
    <name type="scientific">Blomia tropicalis</name>
    <name type="common">Mite</name>
    <dbReference type="NCBI Taxonomy" id="40697"/>
    <lineage>
        <taxon>Eukaryota</taxon>
        <taxon>Metazoa</taxon>
        <taxon>Ecdysozoa</taxon>
        <taxon>Arthropoda</taxon>
        <taxon>Chelicerata</taxon>
        <taxon>Arachnida</taxon>
        <taxon>Acari</taxon>
        <taxon>Acariformes</taxon>
        <taxon>Sarcoptiformes</taxon>
        <taxon>Astigmata</taxon>
        <taxon>Glycyphagoidea</taxon>
        <taxon>Echimyopodidae</taxon>
        <taxon>Blomia</taxon>
    </lineage>
</organism>
<reference evidence="2" key="1">
    <citation type="submission" date="2022-12" db="EMBL/GenBank/DDBJ databases">
        <title>Genome assemblies of Blomia tropicalis.</title>
        <authorList>
            <person name="Cui Y."/>
        </authorList>
    </citation>
    <scope>NUCLEOTIDE SEQUENCE</scope>
    <source>
        <tissue evidence="2">Adult mites</tissue>
    </source>
</reference>
<dbReference type="Proteomes" id="UP001142055">
    <property type="component" value="Chromosome 2"/>
</dbReference>
<protein>
    <submittedName>
        <fullName evidence="2">Uncharacterized protein</fullName>
    </submittedName>
</protein>
<name>A0A9Q0M7W9_BLOTA</name>